<proteinExistence type="predicted"/>
<evidence type="ECO:0000313" key="3">
    <source>
        <dbReference type="Proteomes" id="UP000446768"/>
    </source>
</evidence>
<dbReference type="SUPFAM" id="SSF53850">
    <property type="entry name" value="Periplasmic binding protein-like II"/>
    <property type="match status" value="1"/>
</dbReference>
<protein>
    <submittedName>
        <fullName evidence="2">Transporter substrate-binding domain-containing protein</fullName>
    </submittedName>
</protein>
<dbReference type="Gene3D" id="3.40.190.10">
    <property type="entry name" value="Periplasmic binding protein-like II"/>
    <property type="match status" value="2"/>
</dbReference>
<dbReference type="EMBL" id="WKJJ01000008">
    <property type="protein sequence ID" value="MRV72896.1"/>
    <property type="molecule type" value="Genomic_DNA"/>
</dbReference>
<dbReference type="Proteomes" id="UP000446768">
    <property type="component" value="Unassembled WGS sequence"/>
</dbReference>
<organism evidence="2 3">
    <name type="scientific">Pseudoduganella rivuli</name>
    <dbReference type="NCBI Taxonomy" id="2666085"/>
    <lineage>
        <taxon>Bacteria</taxon>
        <taxon>Pseudomonadati</taxon>
        <taxon>Pseudomonadota</taxon>
        <taxon>Betaproteobacteria</taxon>
        <taxon>Burkholderiales</taxon>
        <taxon>Oxalobacteraceae</taxon>
        <taxon>Telluria group</taxon>
        <taxon>Pseudoduganella</taxon>
    </lineage>
</organism>
<sequence>MSTPRSAPRSSRSAANAWKRSRRRKNRRRRERPDRHPRQPPCATMQGMSFRKLKTLLVAAALALPLAAPAAPLKVGGFVVAPLITGHATAPLQGALRDYVEQEVVKRAGIELVWTPPTSIPRAMENLRTGAIDILLLTSGRIDTPGIVPATWHFLRTQPHLAVLKTSPLQSVQSLQQLAGVEIGWAGGTLVPPALADIPIQWQFLTVADWQTANLRKLKMGRIQAVFFENEYSPRYYAASEHMEIHLVKLPMQERQFTMAYSPKADREAVAQFDKAAAAAFANEQFRVFLEQYMKH</sequence>
<feature type="compositionally biased region" description="Basic residues" evidence="1">
    <location>
        <begin position="19"/>
        <end position="30"/>
    </location>
</feature>
<evidence type="ECO:0000313" key="2">
    <source>
        <dbReference type="EMBL" id="MRV72896.1"/>
    </source>
</evidence>
<name>A0A7X2IN56_9BURK</name>
<gene>
    <name evidence="2" type="ORF">GJ700_14390</name>
</gene>
<comment type="caution">
    <text evidence="2">The sequence shown here is derived from an EMBL/GenBank/DDBJ whole genome shotgun (WGS) entry which is preliminary data.</text>
</comment>
<reference evidence="2 3" key="1">
    <citation type="submission" date="2019-11" db="EMBL/GenBank/DDBJ databases">
        <title>Novel species isolated from a subtropical stream in China.</title>
        <authorList>
            <person name="Lu H."/>
        </authorList>
    </citation>
    <scope>NUCLEOTIDE SEQUENCE [LARGE SCALE GENOMIC DNA]</scope>
    <source>
        <strain evidence="2 3">FT92W</strain>
    </source>
</reference>
<keyword evidence="3" id="KW-1185">Reference proteome</keyword>
<accession>A0A7X2IN56</accession>
<evidence type="ECO:0000256" key="1">
    <source>
        <dbReference type="SAM" id="MobiDB-lite"/>
    </source>
</evidence>
<feature type="region of interest" description="Disordered" evidence="1">
    <location>
        <begin position="1"/>
        <end position="46"/>
    </location>
</feature>
<dbReference type="AlphaFoldDB" id="A0A7X2IN56"/>
<feature type="compositionally biased region" description="Low complexity" evidence="1">
    <location>
        <begin position="1"/>
        <end position="18"/>
    </location>
</feature>